<accession>A0A6J5F1C7</accession>
<keyword evidence="2" id="KW-1185">Reference proteome</keyword>
<dbReference type="AlphaFoldDB" id="A0A6J5F1C7"/>
<evidence type="ECO:0000313" key="1">
    <source>
        <dbReference type="EMBL" id="CAB3772650.1"/>
    </source>
</evidence>
<dbReference type="AntiFam" id="ANF00156">
    <property type="entry name" value="Shadow ORF (opposite yahK)"/>
</dbReference>
<dbReference type="Proteomes" id="UP000494329">
    <property type="component" value="Unassembled WGS sequence"/>
</dbReference>
<name>A0A6J5F1C7_9BURK</name>
<evidence type="ECO:0000313" key="2">
    <source>
        <dbReference type="Proteomes" id="UP000494329"/>
    </source>
</evidence>
<organism evidence="1 2">
    <name type="scientific">Paraburkholderia solisilvae</name>
    <dbReference type="NCBI Taxonomy" id="624376"/>
    <lineage>
        <taxon>Bacteria</taxon>
        <taxon>Pseudomonadati</taxon>
        <taxon>Pseudomonadota</taxon>
        <taxon>Betaproteobacteria</taxon>
        <taxon>Burkholderiales</taxon>
        <taxon>Burkholderiaceae</taxon>
        <taxon>Paraburkholderia</taxon>
    </lineage>
</organism>
<dbReference type="EMBL" id="CADIKF010000104">
    <property type="protein sequence ID" value="CAB3772650.1"/>
    <property type="molecule type" value="Genomic_DNA"/>
</dbReference>
<sequence>MQAVIAFCEHALRVSAINRIAGKAWVIAKVLATRHAIATATTGAAEPWHAYPLAYADLANAGTQCRNGADNFMAGNQRMLRMLQFAVDDMQISTAYAASPHVQENFPDARFGIRQVPLLQHRIGSIEYHRPHIAPPSQSRRTARSWQADLIVIASPPRKHPGGSARHGGSVDIERRRVEPPGLGTAAVKSRTRNIAAWQLLRAESETRHD</sequence>
<gene>
    <name evidence="1" type="ORF">LMG29739_06308</name>
</gene>
<reference evidence="1 2" key="1">
    <citation type="submission" date="2020-04" db="EMBL/GenBank/DDBJ databases">
        <authorList>
            <person name="De Canck E."/>
        </authorList>
    </citation>
    <scope>NUCLEOTIDE SEQUENCE [LARGE SCALE GENOMIC DNA]</scope>
    <source>
        <strain evidence="1 2">LMG 29739</strain>
    </source>
</reference>
<protein>
    <submittedName>
        <fullName evidence="1">Uncharacterized protein</fullName>
    </submittedName>
</protein>
<proteinExistence type="predicted"/>